<dbReference type="SUPFAM" id="SSF55347">
    <property type="entry name" value="Glyceraldehyde-3-phosphate dehydrogenase-like, C-terminal domain"/>
    <property type="match status" value="1"/>
</dbReference>
<gene>
    <name evidence="3" type="ORF">ENV35_06175</name>
</gene>
<dbReference type="SUPFAM" id="SSF51735">
    <property type="entry name" value="NAD(P)-binding Rossmann-fold domains"/>
    <property type="match status" value="1"/>
</dbReference>
<feature type="domain" description="Gfo/Idh/MocA-like oxidoreductase N-terminal" evidence="1">
    <location>
        <begin position="5"/>
        <end position="117"/>
    </location>
</feature>
<name>A0A7C3SNW6_9BACT</name>
<organism evidence="3">
    <name type="scientific">Dictyoglomus turgidum</name>
    <dbReference type="NCBI Taxonomy" id="513050"/>
    <lineage>
        <taxon>Bacteria</taxon>
        <taxon>Pseudomonadati</taxon>
        <taxon>Dictyoglomota</taxon>
        <taxon>Dictyoglomia</taxon>
        <taxon>Dictyoglomales</taxon>
        <taxon>Dictyoglomaceae</taxon>
        <taxon>Dictyoglomus</taxon>
    </lineage>
</organism>
<dbReference type="AlphaFoldDB" id="A0A7C3SNW6"/>
<accession>A0A7C3SNW6</accession>
<reference evidence="3" key="1">
    <citation type="journal article" date="2020" name="mSystems">
        <title>Genome- and Community-Level Interaction Insights into Carbon Utilization and Element Cycling Functions of Hydrothermarchaeota in Hydrothermal Sediment.</title>
        <authorList>
            <person name="Zhou Z."/>
            <person name="Liu Y."/>
            <person name="Xu W."/>
            <person name="Pan J."/>
            <person name="Luo Z.H."/>
            <person name="Li M."/>
        </authorList>
    </citation>
    <scope>NUCLEOTIDE SEQUENCE [LARGE SCALE GENOMIC DNA]</scope>
    <source>
        <strain evidence="3">SpSt-751</strain>
    </source>
</reference>
<dbReference type="PANTHER" id="PTHR43249:SF1">
    <property type="entry name" value="D-GLUCOSIDE 3-DEHYDROGENASE"/>
    <property type="match status" value="1"/>
</dbReference>
<dbReference type="Pfam" id="PF01408">
    <property type="entry name" value="GFO_IDH_MocA"/>
    <property type="match status" value="1"/>
</dbReference>
<evidence type="ECO:0000259" key="1">
    <source>
        <dbReference type="Pfam" id="PF01408"/>
    </source>
</evidence>
<dbReference type="PANTHER" id="PTHR43249">
    <property type="entry name" value="UDP-N-ACETYL-2-AMINO-2-DEOXY-D-GLUCURONATE OXIDASE"/>
    <property type="match status" value="1"/>
</dbReference>
<protein>
    <submittedName>
        <fullName evidence="3">Gfo/Idh/MocA family oxidoreductase</fullName>
    </submittedName>
</protein>
<dbReference type="EMBL" id="DTGA01000156">
    <property type="protein sequence ID" value="HGB31443.1"/>
    <property type="molecule type" value="Genomic_DNA"/>
</dbReference>
<sequence length="340" mass="37848">MRDIGIAIVGYGVASSLHAKALKDVKGAKLIAIVGRDLERAKEFAKEYDAIALSLEDALKRDDIDAFIIATPTGTHLDYVEKIAPYKKHLLVEKPLESNLERTDKLIDICEREGIILGAVFQHRFDDASLQIKEYIDRNLLGKPILGSVYVKWYRGQEYYDGRPWRKNVDQAGGGALALQASHSIDLLLWFFGKPKSVFSVLKTSLHKDIEVEDTAVVSIEFENDALGSIEASTAVYPGFPERLELHFEKGSAIIEGGNLVYLKTTDPNLPVIETGRAGATGASDPKAVDIRPITMMLQDFVDSIRENRKPKIDGKEGRKVVEILDAIRRSFLERKVITL</sequence>
<comment type="caution">
    <text evidence="3">The sequence shown here is derived from an EMBL/GenBank/DDBJ whole genome shotgun (WGS) entry which is preliminary data.</text>
</comment>
<dbReference type="InterPro" id="IPR055170">
    <property type="entry name" value="GFO_IDH_MocA-like_dom"/>
</dbReference>
<evidence type="ECO:0000313" key="3">
    <source>
        <dbReference type="EMBL" id="HGB31443.1"/>
    </source>
</evidence>
<proteinExistence type="predicted"/>
<dbReference type="GO" id="GO:0000166">
    <property type="term" value="F:nucleotide binding"/>
    <property type="evidence" value="ECO:0007669"/>
    <property type="project" value="InterPro"/>
</dbReference>
<evidence type="ECO:0000259" key="2">
    <source>
        <dbReference type="Pfam" id="PF22725"/>
    </source>
</evidence>
<dbReference type="Pfam" id="PF22725">
    <property type="entry name" value="GFO_IDH_MocA_C3"/>
    <property type="match status" value="1"/>
</dbReference>
<dbReference type="InterPro" id="IPR000683">
    <property type="entry name" value="Gfo/Idh/MocA-like_OxRdtase_N"/>
</dbReference>
<dbReference type="Gene3D" id="3.40.50.720">
    <property type="entry name" value="NAD(P)-binding Rossmann-like Domain"/>
    <property type="match status" value="1"/>
</dbReference>
<feature type="domain" description="GFO/IDH/MocA-like oxidoreductase" evidence="2">
    <location>
        <begin position="130"/>
        <end position="253"/>
    </location>
</feature>
<dbReference type="InterPro" id="IPR052515">
    <property type="entry name" value="Gfo/Idh/MocA_Oxidoreductase"/>
</dbReference>
<dbReference type="InterPro" id="IPR036291">
    <property type="entry name" value="NAD(P)-bd_dom_sf"/>
</dbReference>
<dbReference type="Gene3D" id="3.30.360.10">
    <property type="entry name" value="Dihydrodipicolinate Reductase, domain 2"/>
    <property type="match status" value="1"/>
</dbReference>